<feature type="transmembrane region" description="Helical" evidence="1">
    <location>
        <begin position="119"/>
        <end position="143"/>
    </location>
</feature>
<keyword evidence="1" id="KW-0472">Membrane</keyword>
<feature type="transmembrane region" description="Helical" evidence="1">
    <location>
        <begin position="163"/>
        <end position="184"/>
    </location>
</feature>
<proteinExistence type="predicted"/>
<feature type="transmembrane region" description="Helical" evidence="1">
    <location>
        <begin position="60"/>
        <end position="81"/>
    </location>
</feature>
<evidence type="ECO:0000256" key="1">
    <source>
        <dbReference type="SAM" id="Phobius"/>
    </source>
</evidence>
<dbReference type="AlphaFoldDB" id="A0A1F8F7S9"/>
<feature type="transmembrane region" description="Helical" evidence="1">
    <location>
        <begin position="87"/>
        <end position="107"/>
    </location>
</feature>
<protein>
    <submittedName>
        <fullName evidence="2">Uncharacterized protein</fullName>
    </submittedName>
</protein>
<keyword evidence="1" id="KW-0812">Transmembrane</keyword>
<keyword evidence="1" id="KW-1133">Transmembrane helix</keyword>
<name>A0A1F8F7S9_9BACT</name>
<accession>A0A1F8F7S9</accession>
<organism evidence="2 3">
    <name type="scientific">Candidatus Yanofskybacteria bacterium RIFCSPHIGHO2_02_FULL_41_11</name>
    <dbReference type="NCBI Taxonomy" id="1802675"/>
    <lineage>
        <taxon>Bacteria</taxon>
        <taxon>Candidatus Yanofskyibacteriota</taxon>
    </lineage>
</organism>
<dbReference type="Proteomes" id="UP000177167">
    <property type="component" value="Unassembled WGS sequence"/>
</dbReference>
<feature type="transmembrane region" description="Helical" evidence="1">
    <location>
        <begin position="191"/>
        <end position="212"/>
    </location>
</feature>
<reference evidence="2 3" key="1">
    <citation type="journal article" date="2016" name="Nat. Commun.">
        <title>Thousands of microbial genomes shed light on interconnected biogeochemical processes in an aquifer system.</title>
        <authorList>
            <person name="Anantharaman K."/>
            <person name="Brown C.T."/>
            <person name="Hug L.A."/>
            <person name="Sharon I."/>
            <person name="Castelle C.J."/>
            <person name="Probst A.J."/>
            <person name="Thomas B.C."/>
            <person name="Singh A."/>
            <person name="Wilkins M.J."/>
            <person name="Karaoz U."/>
            <person name="Brodie E.L."/>
            <person name="Williams K.H."/>
            <person name="Hubbard S.S."/>
            <person name="Banfield J.F."/>
        </authorList>
    </citation>
    <scope>NUCLEOTIDE SEQUENCE [LARGE SCALE GENOMIC DNA]</scope>
</reference>
<evidence type="ECO:0000313" key="2">
    <source>
        <dbReference type="EMBL" id="OGN09221.1"/>
    </source>
</evidence>
<comment type="caution">
    <text evidence="2">The sequence shown here is derived from an EMBL/GenBank/DDBJ whole genome shotgun (WGS) entry which is preliminary data.</text>
</comment>
<feature type="transmembrane region" description="Helical" evidence="1">
    <location>
        <begin position="25"/>
        <end position="48"/>
    </location>
</feature>
<dbReference type="EMBL" id="MGJP01000041">
    <property type="protein sequence ID" value="OGN09221.1"/>
    <property type="molecule type" value="Genomic_DNA"/>
</dbReference>
<sequence length="214" mass="24019">MSTFIMAGGGNFPSFLQNWPISSRLLLLGLTSNFFYVVIAFGLLVEFFNPKIEIKRQRNNVLAGLGILLITNAVLVGWNNGFLKGNLYYLMGTIIYGLGFGLMFLFMSPHKTLGLSIILWTRLIEVGGFAVGYFFIPGVLSMWPEEYALGHMVHGPAFMFTNYFFLTDNITAVGSLIGVVILLRRFNFSRFWISSFFVGAIVVGYNIARYLITN</sequence>
<gene>
    <name evidence="2" type="ORF">A3J46_05625</name>
</gene>
<evidence type="ECO:0000313" key="3">
    <source>
        <dbReference type="Proteomes" id="UP000177167"/>
    </source>
</evidence>